<evidence type="ECO:0008006" key="3">
    <source>
        <dbReference type="Google" id="ProtNLM"/>
    </source>
</evidence>
<evidence type="ECO:0000313" key="1">
    <source>
        <dbReference type="EMBL" id="SNB84340.1"/>
    </source>
</evidence>
<dbReference type="Proteomes" id="UP000198418">
    <property type="component" value="Unassembled WGS sequence"/>
</dbReference>
<reference evidence="2" key="1">
    <citation type="submission" date="2017-06" db="EMBL/GenBank/DDBJ databases">
        <authorList>
            <person name="Varghese N."/>
            <person name="Submissions S."/>
        </authorList>
    </citation>
    <scope>NUCLEOTIDE SEQUENCE [LARGE SCALE GENOMIC DNA]</scope>
    <source>
        <strain evidence="2">DSM 137</strain>
    </source>
</reference>
<dbReference type="EMBL" id="FYDG01000035">
    <property type="protein sequence ID" value="SNB84340.1"/>
    <property type="molecule type" value="Genomic_DNA"/>
</dbReference>
<proteinExistence type="predicted"/>
<name>A0A212SFL5_RHOAC</name>
<dbReference type="AlphaFoldDB" id="A0A212SFL5"/>
<protein>
    <recommendedName>
        <fullName evidence="3">Transposase DDE domain-containing protein</fullName>
    </recommendedName>
</protein>
<keyword evidence="2" id="KW-1185">Reference proteome</keyword>
<organism evidence="1 2">
    <name type="scientific">Rhodoblastus acidophilus</name>
    <name type="common">Rhodopseudomonas acidophila</name>
    <dbReference type="NCBI Taxonomy" id="1074"/>
    <lineage>
        <taxon>Bacteria</taxon>
        <taxon>Pseudomonadati</taxon>
        <taxon>Pseudomonadota</taxon>
        <taxon>Alphaproteobacteria</taxon>
        <taxon>Hyphomicrobiales</taxon>
        <taxon>Rhodoblastaceae</taxon>
        <taxon>Rhodoblastus</taxon>
    </lineage>
</organism>
<accession>A0A212SFL5</accession>
<gene>
    <name evidence="1" type="ORF">SAMN06265338_13510</name>
</gene>
<evidence type="ECO:0000313" key="2">
    <source>
        <dbReference type="Proteomes" id="UP000198418"/>
    </source>
</evidence>
<sequence length="128" mass="14066">MSGRPQLVPLVNHARVSLRHTPREVSADAGYCSEANLAALGEREIKAYASTGRAKRPAEVTGRISGALTQKMGQKLKRARHRSRDRLRIQIVDPVFGQIRQARGFQAVQAEQVLICTAHDITKLAKAS</sequence>